<dbReference type="Proteomes" id="UP000555448">
    <property type="component" value="Unassembled WGS sequence"/>
</dbReference>
<dbReference type="InterPro" id="IPR015424">
    <property type="entry name" value="PyrdxlP-dep_Trfase"/>
</dbReference>
<evidence type="ECO:0000256" key="8">
    <source>
        <dbReference type="RuleBase" id="RU000481"/>
    </source>
</evidence>
<evidence type="ECO:0000256" key="5">
    <source>
        <dbReference type="ARBA" id="ARBA00022679"/>
    </source>
</evidence>
<dbReference type="PROSITE" id="PS00105">
    <property type="entry name" value="AA_TRANSFER_CLASS_1"/>
    <property type="match status" value="1"/>
</dbReference>
<evidence type="ECO:0000259" key="9">
    <source>
        <dbReference type="Pfam" id="PF00155"/>
    </source>
</evidence>
<comment type="catalytic activity">
    <reaction evidence="7">
        <text>L-aspartate + 2-oxoglutarate = oxaloacetate + L-glutamate</text>
        <dbReference type="Rhea" id="RHEA:21824"/>
        <dbReference type="ChEBI" id="CHEBI:16452"/>
        <dbReference type="ChEBI" id="CHEBI:16810"/>
        <dbReference type="ChEBI" id="CHEBI:29985"/>
        <dbReference type="ChEBI" id="CHEBI:29991"/>
        <dbReference type="EC" id="2.6.1.1"/>
    </reaction>
</comment>
<evidence type="ECO:0000256" key="7">
    <source>
        <dbReference type="ARBA" id="ARBA00049185"/>
    </source>
</evidence>
<proteinExistence type="inferred from homology"/>
<evidence type="ECO:0000256" key="2">
    <source>
        <dbReference type="ARBA" id="ARBA00007441"/>
    </source>
</evidence>
<keyword evidence="6" id="KW-0663">Pyridoxal phosphate</keyword>
<evidence type="ECO:0000313" key="10">
    <source>
        <dbReference type="EMBL" id="MBB4857967.1"/>
    </source>
</evidence>
<dbReference type="EC" id="2.6.1.-" evidence="8"/>
<name>A0A7W7K826_9SPHN</name>
<dbReference type="InterPro" id="IPR015421">
    <property type="entry name" value="PyrdxlP-dep_Trfase_major"/>
</dbReference>
<dbReference type="InterPro" id="IPR004839">
    <property type="entry name" value="Aminotransferase_I/II_large"/>
</dbReference>
<dbReference type="CDD" id="cd00609">
    <property type="entry name" value="AAT_like"/>
    <property type="match status" value="1"/>
</dbReference>
<dbReference type="InterPro" id="IPR004838">
    <property type="entry name" value="NHTrfase_class1_PyrdxlP-BS"/>
</dbReference>
<dbReference type="AlphaFoldDB" id="A0A7W7K826"/>
<feature type="domain" description="Aminotransferase class I/classII large" evidence="9">
    <location>
        <begin position="36"/>
        <end position="396"/>
    </location>
</feature>
<dbReference type="GO" id="GO:0030170">
    <property type="term" value="F:pyridoxal phosphate binding"/>
    <property type="evidence" value="ECO:0007669"/>
    <property type="project" value="InterPro"/>
</dbReference>
<sequence length="404" mass="43830">MSTTSTIASQAMLRMQPSATIAFTERARALKQSGRDVVFLTVGEPDLDTPQNIRNAAIEAIHRGETRYPPTAGIAPLRAAIVEKFRRDNNMDVTTRETIVAPGGKNIIFNAFAATLDAGDEVIIPAPYWVSYPDLVAFPGGVPVIVQTRREDGYKLTPAQLEASITPRTKWLVLNSPSNPTGSAYTADELRALAEVLDDHPHVWAMSDDLYEHMLYDDFRFATLAEVAPSLASRTLTVNGVSKAYAMTGWRVGYAAGPTDLIAQIEKLTGQQTTGTCTIAQWAALEALTGPQDFLTTSRALFAERRDLVLDLLGRTDRLECDRPEGAFYVFPSCARTVGLTTPKGRAIGNDLAFAEALLEEADVAIVPGSSFGSEGAFRLSYAASTETLVTACNRIVEFCESLR</sequence>
<accession>A0A7W7K826</accession>
<evidence type="ECO:0000256" key="1">
    <source>
        <dbReference type="ARBA" id="ARBA00001933"/>
    </source>
</evidence>
<comment type="similarity">
    <text evidence="2 8">Belongs to the class-I pyridoxal-phosphate-dependent aminotransferase family.</text>
</comment>
<protein>
    <recommendedName>
        <fullName evidence="8">Aminotransferase</fullName>
        <ecNumber evidence="8">2.6.1.-</ecNumber>
    </recommendedName>
</protein>
<comment type="cofactor">
    <cofactor evidence="1 8">
        <name>pyridoxal 5'-phosphate</name>
        <dbReference type="ChEBI" id="CHEBI:597326"/>
    </cofactor>
</comment>
<dbReference type="InterPro" id="IPR050596">
    <property type="entry name" value="AspAT/PAT-like"/>
</dbReference>
<evidence type="ECO:0000256" key="3">
    <source>
        <dbReference type="ARBA" id="ARBA00011738"/>
    </source>
</evidence>
<reference evidence="10 11" key="1">
    <citation type="submission" date="2020-08" db="EMBL/GenBank/DDBJ databases">
        <title>Functional genomics of gut bacteria from endangered species of beetles.</title>
        <authorList>
            <person name="Carlos-Shanley C."/>
        </authorList>
    </citation>
    <scope>NUCLEOTIDE SEQUENCE [LARGE SCALE GENOMIC DNA]</scope>
    <source>
        <strain evidence="10 11">S00245</strain>
    </source>
</reference>
<dbReference type="RefSeq" id="WP_184243235.1">
    <property type="nucleotide sequence ID" value="NZ_JACHLR010000004.1"/>
</dbReference>
<comment type="subunit">
    <text evidence="3">Homodimer.</text>
</comment>
<gene>
    <name evidence="10" type="ORF">HNO88_001281</name>
</gene>
<evidence type="ECO:0000256" key="6">
    <source>
        <dbReference type="ARBA" id="ARBA00022898"/>
    </source>
</evidence>
<dbReference type="PANTHER" id="PTHR46383:SF1">
    <property type="entry name" value="ASPARTATE AMINOTRANSFERASE"/>
    <property type="match status" value="1"/>
</dbReference>
<dbReference type="Pfam" id="PF00155">
    <property type="entry name" value="Aminotran_1_2"/>
    <property type="match status" value="1"/>
</dbReference>
<organism evidence="10 11">
    <name type="scientific">Novosphingobium chloroacetimidivorans</name>
    <dbReference type="NCBI Taxonomy" id="1428314"/>
    <lineage>
        <taxon>Bacteria</taxon>
        <taxon>Pseudomonadati</taxon>
        <taxon>Pseudomonadota</taxon>
        <taxon>Alphaproteobacteria</taxon>
        <taxon>Sphingomonadales</taxon>
        <taxon>Sphingomonadaceae</taxon>
        <taxon>Novosphingobium</taxon>
    </lineage>
</organism>
<dbReference type="FunFam" id="3.40.640.10:FF:000033">
    <property type="entry name" value="Aspartate aminotransferase"/>
    <property type="match status" value="1"/>
</dbReference>
<dbReference type="GO" id="GO:0004069">
    <property type="term" value="F:L-aspartate:2-oxoglutarate aminotransferase activity"/>
    <property type="evidence" value="ECO:0007669"/>
    <property type="project" value="UniProtKB-EC"/>
</dbReference>
<dbReference type="Gene3D" id="3.40.640.10">
    <property type="entry name" value="Type I PLP-dependent aspartate aminotransferase-like (Major domain)"/>
    <property type="match status" value="1"/>
</dbReference>
<dbReference type="GO" id="GO:0006520">
    <property type="term" value="P:amino acid metabolic process"/>
    <property type="evidence" value="ECO:0007669"/>
    <property type="project" value="InterPro"/>
</dbReference>
<dbReference type="InterPro" id="IPR015422">
    <property type="entry name" value="PyrdxlP-dep_Trfase_small"/>
</dbReference>
<dbReference type="EMBL" id="JACHLR010000004">
    <property type="protein sequence ID" value="MBB4857967.1"/>
    <property type="molecule type" value="Genomic_DNA"/>
</dbReference>
<keyword evidence="4 8" id="KW-0032">Aminotransferase</keyword>
<dbReference type="PANTHER" id="PTHR46383">
    <property type="entry name" value="ASPARTATE AMINOTRANSFERASE"/>
    <property type="match status" value="1"/>
</dbReference>
<evidence type="ECO:0000256" key="4">
    <source>
        <dbReference type="ARBA" id="ARBA00022576"/>
    </source>
</evidence>
<keyword evidence="11" id="KW-1185">Reference proteome</keyword>
<comment type="caution">
    <text evidence="10">The sequence shown here is derived from an EMBL/GenBank/DDBJ whole genome shotgun (WGS) entry which is preliminary data.</text>
</comment>
<dbReference type="Gene3D" id="3.90.1150.10">
    <property type="entry name" value="Aspartate Aminotransferase, domain 1"/>
    <property type="match status" value="1"/>
</dbReference>
<dbReference type="SUPFAM" id="SSF53383">
    <property type="entry name" value="PLP-dependent transferases"/>
    <property type="match status" value="1"/>
</dbReference>
<keyword evidence="5 8" id="KW-0808">Transferase</keyword>
<evidence type="ECO:0000313" key="11">
    <source>
        <dbReference type="Proteomes" id="UP000555448"/>
    </source>
</evidence>